<dbReference type="InterPro" id="IPR027417">
    <property type="entry name" value="P-loop_NTPase"/>
</dbReference>
<keyword evidence="12" id="KW-1185">Reference proteome</keyword>
<keyword evidence="6" id="KW-0547">Nucleotide-binding</keyword>
<keyword evidence="5" id="KW-0677">Repeat</keyword>
<name>A0ABW7L055_9BURK</name>
<dbReference type="InterPro" id="IPR050107">
    <property type="entry name" value="ABC_carbohydrate_import_ATPase"/>
</dbReference>
<evidence type="ECO:0000256" key="3">
    <source>
        <dbReference type="ARBA" id="ARBA00022519"/>
    </source>
</evidence>
<keyword evidence="4" id="KW-0762">Sugar transport</keyword>
<comment type="caution">
    <text evidence="11">The sequence shown here is derived from an EMBL/GenBank/DDBJ whole genome shotgun (WGS) entry which is preliminary data.</text>
</comment>
<keyword evidence="7 11" id="KW-0067">ATP-binding</keyword>
<dbReference type="GO" id="GO:0005524">
    <property type="term" value="F:ATP binding"/>
    <property type="evidence" value="ECO:0007669"/>
    <property type="project" value="UniProtKB-KW"/>
</dbReference>
<dbReference type="RefSeq" id="WP_395128957.1">
    <property type="nucleotide sequence ID" value="NZ_JBIMPM010000006.1"/>
</dbReference>
<dbReference type="CDD" id="cd03215">
    <property type="entry name" value="ABC_Carb_Monos_II"/>
    <property type="match status" value="1"/>
</dbReference>
<dbReference type="Gene3D" id="3.40.50.300">
    <property type="entry name" value="P-loop containing nucleotide triphosphate hydrolases"/>
    <property type="match status" value="2"/>
</dbReference>
<dbReference type="PANTHER" id="PTHR43790:SF3">
    <property type="entry name" value="D-ALLOSE IMPORT ATP-BINDING PROTEIN ALSA-RELATED"/>
    <property type="match status" value="1"/>
</dbReference>
<keyword evidence="8" id="KW-1278">Translocase</keyword>
<evidence type="ECO:0000256" key="7">
    <source>
        <dbReference type="ARBA" id="ARBA00022840"/>
    </source>
</evidence>
<sequence>MRRDAKGGGAADALRTEKPMDTILRLSRITKSFPGVKALSDIHLEIARGEIHALLGENGAGKSTLMKILCGIHQPDAGTIEIDGAARHFADYHDAVAAGVGIVFQEFSLIPHLDAVDNLFLGRELRNRWGARDRKRMRAAAAAIFARLGVAIDLDAPIRALSVAQQQFVEIGKALSLDARILILDEPTATLTPAEAEHLFALMRELKRQGVAMIFISHHLDEIFAVCDRITVLRDGQYVATTEVARTDVEQLVRMMVGRRIESSFPPKPARPADAPAVLEVDALQIARDGPVNRFALHEGEILGFAGLVGSGRTETALAVIGATRAHRKEVRVRGAAAKLADPADALRAGIGILPESRKTEGLVTSFSIRDNISLNNLGKYRSMRWLIDRRSEARTTHDVMRRVGVKAPSIHTEVATLSGGNQQKVVIARWLNHHTSVLIFDEPTRGIDVGAKAEIYGLMRELTARGYAIIMISSELPEIVGMCDRVAVFRQGRIEATLAGDEIDPDTVMTYATAGTRGATHEPA</sequence>
<dbReference type="EMBL" id="JBIMPM010000006">
    <property type="protein sequence ID" value="MFH5250850.1"/>
    <property type="molecule type" value="Genomic_DNA"/>
</dbReference>
<dbReference type="PANTHER" id="PTHR43790">
    <property type="entry name" value="CARBOHYDRATE TRANSPORT ATP-BINDING PROTEIN MG119-RELATED"/>
    <property type="match status" value="1"/>
</dbReference>
<keyword evidence="9" id="KW-0472">Membrane</keyword>
<evidence type="ECO:0000256" key="9">
    <source>
        <dbReference type="ARBA" id="ARBA00023136"/>
    </source>
</evidence>
<feature type="domain" description="ABC transporter" evidence="10">
    <location>
        <begin position="270"/>
        <end position="517"/>
    </location>
</feature>
<dbReference type="PROSITE" id="PS50893">
    <property type="entry name" value="ABC_TRANSPORTER_2"/>
    <property type="match status" value="2"/>
</dbReference>
<organism evidence="11 12">
    <name type="scientific">Burkholderia semiarida</name>
    <dbReference type="NCBI Taxonomy" id="2843303"/>
    <lineage>
        <taxon>Bacteria</taxon>
        <taxon>Pseudomonadati</taxon>
        <taxon>Pseudomonadota</taxon>
        <taxon>Betaproteobacteria</taxon>
        <taxon>Burkholderiales</taxon>
        <taxon>Burkholderiaceae</taxon>
        <taxon>Burkholderia</taxon>
        <taxon>Burkholderia cepacia complex</taxon>
    </lineage>
</organism>
<dbReference type="InterPro" id="IPR003439">
    <property type="entry name" value="ABC_transporter-like_ATP-bd"/>
</dbReference>
<dbReference type="CDD" id="cd03216">
    <property type="entry name" value="ABC_Carb_Monos_I"/>
    <property type="match status" value="1"/>
</dbReference>
<dbReference type="Proteomes" id="UP001609186">
    <property type="component" value="Unassembled WGS sequence"/>
</dbReference>
<dbReference type="InterPro" id="IPR003593">
    <property type="entry name" value="AAA+_ATPase"/>
</dbReference>
<evidence type="ECO:0000256" key="8">
    <source>
        <dbReference type="ARBA" id="ARBA00022967"/>
    </source>
</evidence>
<dbReference type="SUPFAM" id="SSF52540">
    <property type="entry name" value="P-loop containing nucleoside triphosphate hydrolases"/>
    <property type="match status" value="2"/>
</dbReference>
<dbReference type="PROSITE" id="PS00211">
    <property type="entry name" value="ABC_TRANSPORTER_1"/>
    <property type="match status" value="1"/>
</dbReference>
<dbReference type="Pfam" id="PF00005">
    <property type="entry name" value="ABC_tran"/>
    <property type="match status" value="2"/>
</dbReference>
<evidence type="ECO:0000259" key="10">
    <source>
        <dbReference type="PROSITE" id="PS50893"/>
    </source>
</evidence>
<dbReference type="SMART" id="SM00382">
    <property type="entry name" value="AAA"/>
    <property type="match status" value="2"/>
</dbReference>
<evidence type="ECO:0000313" key="12">
    <source>
        <dbReference type="Proteomes" id="UP001609186"/>
    </source>
</evidence>
<evidence type="ECO:0000256" key="1">
    <source>
        <dbReference type="ARBA" id="ARBA00022448"/>
    </source>
</evidence>
<dbReference type="InterPro" id="IPR017871">
    <property type="entry name" value="ABC_transporter-like_CS"/>
</dbReference>
<keyword evidence="1" id="KW-0813">Transport</keyword>
<evidence type="ECO:0000313" key="11">
    <source>
        <dbReference type="EMBL" id="MFH5250850.1"/>
    </source>
</evidence>
<feature type="domain" description="ABC transporter" evidence="10">
    <location>
        <begin position="24"/>
        <end position="260"/>
    </location>
</feature>
<protein>
    <submittedName>
        <fullName evidence="11">Sugar ABC transporter ATP-binding protein</fullName>
    </submittedName>
</protein>
<evidence type="ECO:0000256" key="4">
    <source>
        <dbReference type="ARBA" id="ARBA00022597"/>
    </source>
</evidence>
<gene>
    <name evidence="11" type="ORF">ACGTRS_06325</name>
</gene>
<accession>A0ABW7L055</accession>
<proteinExistence type="predicted"/>
<reference evidence="11 12" key="1">
    <citation type="submission" date="2024-10" db="EMBL/GenBank/DDBJ databases">
        <title>Burkholderia semiarida in Mexico.</title>
        <authorList>
            <person name="Estrada P."/>
        </authorList>
    </citation>
    <scope>NUCLEOTIDE SEQUENCE [LARGE SCALE GENOMIC DNA]</scope>
    <source>
        <strain evidence="11 12">CLM7-1</strain>
    </source>
</reference>
<evidence type="ECO:0000256" key="2">
    <source>
        <dbReference type="ARBA" id="ARBA00022475"/>
    </source>
</evidence>
<evidence type="ECO:0000256" key="6">
    <source>
        <dbReference type="ARBA" id="ARBA00022741"/>
    </source>
</evidence>
<evidence type="ECO:0000256" key="5">
    <source>
        <dbReference type="ARBA" id="ARBA00022737"/>
    </source>
</evidence>
<keyword evidence="2" id="KW-1003">Cell membrane</keyword>
<keyword evidence="3" id="KW-0997">Cell inner membrane</keyword>